<evidence type="ECO:0000259" key="2">
    <source>
        <dbReference type="Pfam" id="PF00248"/>
    </source>
</evidence>
<dbReference type="CDD" id="cd19076">
    <property type="entry name" value="AKR_AKR13A_13D"/>
    <property type="match status" value="1"/>
</dbReference>
<dbReference type="PANTHER" id="PTHR43625">
    <property type="entry name" value="AFLATOXIN B1 ALDEHYDE REDUCTASE"/>
    <property type="match status" value="1"/>
</dbReference>
<gene>
    <name evidence="3" type="ORF">ACFYTF_04770</name>
</gene>
<comment type="caution">
    <text evidence="3">The sequence shown here is derived from an EMBL/GenBank/DDBJ whole genome shotgun (WGS) entry which is preliminary data.</text>
</comment>
<dbReference type="Pfam" id="PF00248">
    <property type="entry name" value="Aldo_ket_red"/>
    <property type="match status" value="1"/>
</dbReference>
<dbReference type="PANTHER" id="PTHR43625:SF40">
    <property type="entry name" value="ALDO-KETO REDUCTASE YAKC [NADP(+)]"/>
    <property type="match status" value="1"/>
</dbReference>
<dbReference type="RefSeq" id="WP_387699132.1">
    <property type="nucleotide sequence ID" value="NZ_JBIAMX010000002.1"/>
</dbReference>
<dbReference type="GO" id="GO:0016491">
    <property type="term" value="F:oxidoreductase activity"/>
    <property type="evidence" value="ECO:0007669"/>
    <property type="project" value="UniProtKB-KW"/>
</dbReference>
<name>A0ABW6PIA5_9NOCA</name>
<organism evidence="3 4">
    <name type="scientific">Nocardia thailandica</name>
    <dbReference type="NCBI Taxonomy" id="257275"/>
    <lineage>
        <taxon>Bacteria</taxon>
        <taxon>Bacillati</taxon>
        <taxon>Actinomycetota</taxon>
        <taxon>Actinomycetes</taxon>
        <taxon>Mycobacteriales</taxon>
        <taxon>Nocardiaceae</taxon>
        <taxon>Nocardia</taxon>
    </lineage>
</organism>
<keyword evidence="4" id="KW-1185">Reference proteome</keyword>
<dbReference type="Proteomes" id="UP001601444">
    <property type="component" value="Unassembled WGS sequence"/>
</dbReference>
<proteinExistence type="predicted"/>
<keyword evidence="1 3" id="KW-0560">Oxidoreductase</keyword>
<dbReference type="Gene3D" id="3.20.20.100">
    <property type="entry name" value="NADP-dependent oxidoreductase domain"/>
    <property type="match status" value="1"/>
</dbReference>
<reference evidence="3 4" key="1">
    <citation type="submission" date="2024-10" db="EMBL/GenBank/DDBJ databases">
        <title>The Natural Products Discovery Center: Release of the First 8490 Sequenced Strains for Exploring Actinobacteria Biosynthetic Diversity.</title>
        <authorList>
            <person name="Kalkreuter E."/>
            <person name="Kautsar S.A."/>
            <person name="Yang D."/>
            <person name="Bader C.D."/>
            <person name="Teijaro C.N."/>
            <person name="Fluegel L."/>
            <person name="Davis C.M."/>
            <person name="Simpson J.R."/>
            <person name="Lauterbach L."/>
            <person name="Steele A.D."/>
            <person name="Gui C."/>
            <person name="Meng S."/>
            <person name="Li G."/>
            <person name="Viehrig K."/>
            <person name="Ye F."/>
            <person name="Su P."/>
            <person name="Kiefer A.F."/>
            <person name="Nichols A."/>
            <person name="Cepeda A.J."/>
            <person name="Yan W."/>
            <person name="Fan B."/>
            <person name="Jiang Y."/>
            <person name="Adhikari A."/>
            <person name="Zheng C.-J."/>
            <person name="Schuster L."/>
            <person name="Cowan T.M."/>
            <person name="Smanski M.J."/>
            <person name="Chevrette M.G."/>
            <person name="De Carvalho L.P.S."/>
            <person name="Shen B."/>
        </authorList>
    </citation>
    <scope>NUCLEOTIDE SEQUENCE [LARGE SCALE GENOMIC DNA]</scope>
    <source>
        <strain evidence="3 4">NPDC004045</strain>
    </source>
</reference>
<dbReference type="InterPro" id="IPR023210">
    <property type="entry name" value="NADP_OxRdtase_dom"/>
</dbReference>
<dbReference type="InterPro" id="IPR036812">
    <property type="entry name" value="NAD(P)_OxRdtase_dom_sf"/>
</dbReference>
<dbReference type="EMBL" id="JBIAMX010000002">
    <property type="protein sequence ID" value="MFF0542129.1"/>
    <property type="molecule type" value="Genomic_DNA"/>
</dbReference>
<feature type="domain" description="NADP-dependent oxidoreductase" evidence="2">
    <location>
        <begin position="17"/>
        <end position="311"/>
    </location>
</feature>
<dbReference type="InterPro" id="IPR020471">
    <property type="entry name" value="AKR"/>
</dbReference>
<evidence type="ECO:0000313" key="3">
    <source>
        <dbReference type="EMBL" id="MFF0542129.1"/>
    </source>
</evidence>
<dbReference type="PRINTS" id="PR00069">
    <property type="entry name" value="ALDKETRDTASE"/>
</dbReference>
<accession>A0ABW6PIA5</accession>
<dbReference type="InterPro" id="IPR050791">
    <property type="entry name" value="Aldo-Keto_reductase"/>
</dbReference>
<dbReference type="SUPFAM" id="SSF51430">
    <property type="entry name" value="NAD(P)-linked oxidoreductase"/>
    <property type="match status" value="1"/>
</dbReference>
<protein>
    <submittedName>
        <fullName evidence="3">Aldo/keto reductase</fullName>
        <ecNumber evidence="3">1.1.1.-</ecNumber>
    </submittedName>
</protein>
<sequence>MVVTERQFGHGGPRVFPIGLGCMGLSSTYGAADDTQSTALIEAAIERGVNHFDTADLYGRGHNEELVGRALGRFRGTVTIATKFGYRFADHTPGARRFVDSSGAWARDACDASLRRLRTDCIDLFYLHRKDPACPIEETVGAMAELVQRGKVRAIGLSEVSPETLRRAHAVHPVAAVQMEYSLFSREVEREMLATCRELGVVLVAYAPIGRGWLTGQLAAASALDSIDSRRAHPRFAADAFAGNRQLVARLGAVATDLGVTSTQAALAWLLAQGDDVVPIPGTRHIAHLRENLAAAEVRLSREQLERLSAVIPNDRIVGDRHNAANLRHMGN</sequence>
<evidence type="ECO:0000256" key="1">
    <source>
        <dbReference type="ARBA" id="ARBA00023002"/>
    </source>
</evidence>
<dbReference type="EC" id="1.1.1.-" evidence="3"/>
<evidence type="ECO:0000313" key="4">
    <source>
        <dbReference type="Proteomes" id="UP001601444"/>
    </source>
</evidence>